<accession>A0AAE1T9Q8</accession>
<reference evidence="1" key="2">
    <citation type="journal article" date="2024" name="Plant">
        <title>Genomic evolution and insights into agronomic trait innovations of Sesamum species.</title>
        <authorList>
            <person name="Miao H."/>
            <person name="Wang L."/>
            <person name="Qu L."/>
            <person name="Liu H."/>
            <person name="Sun Y."/>
            <person name="Le M."/>
            <person name="Wang Q."/>
            <person name="Wei S."/>
            <person name="Zheng Y."/>
            <person name="Lin W."/>
            <person name="Duan Y."/>
            <person name="Cao H."/>
            <person name="Xiong S."/>
            <person name="Wang X."/>
            <person name="Wei L."/>
            <person name="Li C."/>
            <person name="Ma Q."/>
            <person name="Ju M."/>
            <person name="Zhao R."/>
            <person name="Li G."/>
            <person name="Mu C."/>
            <person name="Tian Q."/>
            <person name="Mei H."/>
            <person name="Zhang T."/>
            <person name="Gao T."/>
            <person name="Zhang H."/>
        </authorList>
    </citation>
    <scope>NUCLEOTIDE SEQUENCE</scope>
    <source>
        <strain evidence="1">K16</strain>
    </source>
</reference>
<reference evidence="1" key="1">
    <citation type="submission" date="2020-06" db="EMBL/GenBank/DDBJ databases">
        <authorList>
            <person name="Li T."/>
            <person name="Hu X."/>
            <person name="Zhang T."/>
            <person name="Song X."/>
            <person name="Zhang H."/>
            <person name="Dai N."/>
            <person name="Sheng W."/>
            <person name="Hou X."/>
            <person name="Wei L."/>
        </authorList>
    </citation>
    <scope>NUCLEOTIDE SEQUENCE</scope>
    <source>
        <strain evidence="1">K16</strain>
        <tissue evidence="1">Leaf</tissue>
    </source>
</reference>
<dbReference type="Proteomes" id="UP001289374">
    <property type="component" value="Unassembled WGS sequence"/>
</dbReference>
<keyword evidence="2" id="KW-1185">Reference proteome</keyword>
<comment type="caution">
    <text evidence="1">The sequence shown here is derived from an EMBL/GenBank/DDBJ whole genome shotgun (WGS) entry which is preliminary data.</text>
</comment>
<evidence type="ECO:0000313" key="2">
    <source>
        <dbReference type="Proteomes" id="UP001289374"/>
    </source>
</evidence>
<dbReference type="EMBL" id="JACGWL010000047">
    <property type="protein sequence ID" value="KAK4384644.1"/>
    <property type="molecule type" value="Genomic_DNA"/>
</dbReference>
<proteinExistence type="predicted"/>
<dbReference type="AlphaFoldDB" id="A0AAE1T9Q8"/>
<name>A0AAE1T9Q8_9LAMI</name>
<sequence length="156" mass="17497">MGFNEKWIQLVKNCIEQCWFSVLVNGDKAGFFSSSRGLRQGDPISPSLFIILAEYLARGLDQLFHRNPALRYYSKGGSDVTKFSVTVFLRPVYTTAPCCYCCSRFLRLLERWQLLAYCHNLSATAVPVPVMLMLVKPENNSCFSVADPVSLSAAVN</sequence>
<evidence type="ECO:0008006" key="3">
    <source>
        <dbReference type="Google" id="ProtNLM"/>
    </source>
</evidence>
<gene>
    <name evidence="1" type="ORF">Sango_3039500</name>
</gene>
<evidence type="ECO:0000313" key="1">
    <source>
        <dbReference type="EMBL" id="KAK4384644.1"/>
    </source>
</evidence>
<dbReference type="PANTHER" id="PTHR46890">
    <property type="entry name" value="NON-LTR RETROLELEMENT REVERSE TRANSCRIPTASE-LIKE PROTEIN-RELATED"/>
    <property type="match status" value="1"/>
</dbReference>
<dbReference type="InterPro" id="IPR052343">
    <property type="entry name" value="Retrotransposon-Effector_Assoc"/>
</dbReference>
<protein>
    <recommendedName>
        <fullName evidence="3">Reverse transcriptase domain-containing protein</fullName>
    </recommendedName>
</protein>
<organism evidence="1 2">
    <name type="scientific">Sesamum angolense</name>
    <dbReference type="NCBI Taxonomy" id="2727404"/>
    <lineage>
        <taxon>Eukaryota</taxon>
        <taxon>Viridiplantae</taxon>
        <taxon>Streptophyta</taxon>
        <taxon>Embryophyta</taxon>
        <taxon>Tracheophyta</taxon>
        <taxon>Spermatophyta</taxon>
        <taxon>Magnoliopsida</taxon>
        <taxon>eudicotyledons</taxon>
        <taxon>Gunneridae</taxon>
        <taxon>Pentapetalae</taxon>
        <taxon>asterids</taxon>
        <taxon>lamiids</taxon>
        <taxon>Lamiales</taxon>
        <taxon>Pedaliaceae</taxon>
        <taxon>Sesamum</taxon>
    </lineage>
</organism>
<dbReference type="PANTHER" id="PTHR46890:SF48">
    <property type="entry name" value="RNA-DIRECTED DNA POLYMERASE"/>
    <property type="match status" value="1"/>
</dbReference>